<protein>
    <submittedName>
        <fullName evidence="2">Uncharacterized protein</fullName>
    </submittedName>
</protein>
<evidence type="ECO:0000313" key="3">
    <source>
        <dbReference type="Proteomes" id="UP000321926"/>
    </source>
</evidence>
<name>A0A5C8JE00_9BACT</name>
<dbReference type="EMBL" id="VRTY01000074">
    <property type="protein sequence ID" value="TXK36665.1"/>
    <property type="molecule type" value="Genomic_DNA"/>
</dbReference>
<evidence type="ECO:0000256" key="1">
    <source>
        <dbReference type="SAM" id="Coils"/>
    </source>
</evidence>
<sequence>MEVQLDQEVNIDVIGTLEYNKELGLVDIGYIPIPRPLDADFSALIDQFEQFNTAKEIIAFVKEHEKLKILLNAYNYCQYFGTAYQGLSGIEELEIRYRRDFENLDDKADRVKKQKERLREELSERLQAYNLEISYKECKNQIKIGQILAYSHRKRGWVFDPYQLRPNFLIHIKTNFGYGSSSYFLIRLKYKGLDIIAFHDWIIYQYAKLYEIVQYTKSFDLQNESWKQVLNYSKEACNLSLTDERSFVNKYIIQECERLVLGLEEALTQEEFKFLNWQQRFIIVHMGGYKLAEYRGQKISGALDFIDKILQFKEIAEVGNFINRIEKCNHKVKPLLENEIPILNSELSALYESLRILTPIYENVKAKKAFYDAEKIKYKELMLEAKEFSDKKFNYIMFEKRFMEVHPDYKKTLEEFHLRTQEFTNLTNQVKSLETIRGNIISFAQKIDAYFSN</sequence>
<keyword evidence="3" id="KW-1185">Reference proteome</keyword>
<dbReference type="AlphaFoldDB" id="A0A5C8JE00"/>
<dbReference type="OrthoDB" id="797350at2"/>
<organism evidence="2 3">
    <name type="scientific">Pontibacter qinzhouensis</name>
    <dbReference type="NCBI Taxonomy" id="2603253"/>
    <lineage>
        <taxon>Bacteria</taxon>
        <taxon>Pseudomonadati</taxon>
        <taxon>Bacteroidota</taxon>
        <taxon>Cytophagia</taxon>
        <taxon>Cytophagales</taxon>
        <taxon>Hymenobacteraceae</taxon>
        <taxon>Pontibacter</taxon>
    </lineage>
</organism>
<reference evidence="2 3" key="1">
    <citation type="submission" date="2019-08" db="EMBL/GenBank/DDBJ databases">
        <authorList>
            <person name="Shi S."/>
        </authorList>
    </citation>
    <scope>NUCLEOTIDE SEQUENCE [LARGE SCALE GENOMIC DNA]</scope>
    <source>
        <strain evidence="2 3">GY10130</strain>
    </source>
</reference>
<evidence type="ECO:0000313" key="2">
    <source>
        <dbReference type="EMBL" id="TXK36665.1"/>
    </source>
</evidence>
<comment type="caution">
    <text evidence="2">The sequence shown here is derived from an EMBL/GenBank/DDBJ whole genome shotgun (WGS) entry which is preliminary data.</text>
</comment>
<dbReference type="RefSeq" id="WP_147922996.1">
    <property type="nucleotide sequence ID" value="NZ_VRTY01000074.1"/>
</dbReference>
<dbReference type="Proteomes" id="UP000321926">
    <property type="component" value="Unassembled WGS sequence"/>
</dbReference>
<keyword evidence="1" id="KW-0175">Coiled coil</keyword>
<feature type="coiled-coil region" evidence="1">
    <location>
        <begin position="101"/>
        <end position="132"/>
    </location>
</feature>
<proteinExistence type="predicted"/>
<gene>
    <name evidence="2" type="ORF">FVR03_17170</name>
</gene>
<accession>A0A5C8JE00</accession>